<evidence type="ECO:0000256" key="3">
    <source>
        <dbReference type="ARBA" id="ARBA00022741"/>
    </source>
</evidence>
<evidence type="ECO:0000313" key="10">
    <source>
        <dbReference type="EMBL" id="KAK4743288.1"/>
    </source>
</evidence>
<proteinExistence type="inferred from homology"/>
<dbReference type="GO" id="GO:0051765">
    <property type="term" value="F:inositol tetrakisphosphate kinase activity"/>
    <property type="evidence" value="ECO:0007669"/>
    <property type="project" value="TreeGrafter"/>
</dbReference>
<dbReference type="InterPro" id="IPR038286">
    <property type="entry name" value="IPK_sf"/>
</dbReference>
<keyword evidence="11" id="KW-1185">Reference proteome</keyword>
<dbReference type="SUPFAM" id="SSF56104">
    <property type="entry name" value="SAICAR synthase-like"/>
    <property type="match status" value="1"/>
</dbReference>
<dbReference type="GO" id="GO:0005737">
    <property type="term" value="C:cytoplasm"/>
    <property type="evidence" value="ECO:0007669"/>
    <property type="project" value="TreeGrafter"/>
</dbReference>
<organism evidence="10 11">
    <name type="scientific">Trapa incisa</name>
    <dbReference type="NCBI Taxonomy" id="236973"/>
    <lineage>
        <taxon>Eukaryota</taxon>
        <taxon>Viridiplantae</taxon>
        <taxon>Streptophyta</taxon>
        <taxon>Embryophyta</taxon>
        <taxon>Tracheophyta</taxon>
        <taxon>Spermatophyta</taxon>
        <taxon>Magnoliopsida</taxon>
        <taxon>eudicotyledons</taxon>
        <taxon>Gunneridae</taxon>
        <taxon>Pentapetalae</taxon>
        <taxon>rosids</taxon>
        <taxon>malvids</taxon>
        <taxon>Myrtales</taxon>
        <taxon>Lythraceae</taxon>
        <taxon>Trapa</taxon>
    </lineage>
</organism>
<protein>
    <recommendedName>
        <fullName evidence="8">Inositol polyphosphate multikinase</fullName>
        <ecNumber evidence="8">2.7.1.140</ecNumber>
        <ecNumber evidence="8">2.7.1.151</ecNumber>
    </recommendedName>
</protein>
<evidence type="ECO:0000256" key="5">
    <source>
        <dbReference type="ARBA" id="ARBA00022840"/>
    </source>
</evidence>
<dbReference type="EC" id="2.7.1.140" evidence="8"/>
<dbReference type="AlphaFoldDB" id="A0AAN7JHR3"/>
<reference evidence="10 11" key="1">
    <citation type="journal article" date="2023" name="Hortic Res">
        <title>Pangenome of water caltrop reveals structural variations and asymmetric subgenome divergence after allopolyploidization.</title>
        <authorList>
            <person name="Zhang X."/>
            <person name="Chen Y."/>
            <person name="Wang L."/>
            <person name="Yuan Y."/>
            <person name="Fang M."/>
            <person name="Shi L."/>
            <person name="Lu R."/>
            <person name="Comes H.P."/>
            <person name="Ma Y."/>
            <person name="Chen Y."/>
            <person name="Huang G."/>
            <person name="Zhou Y."/>
            <person name="Zheng Z."/>
            <person name="Qiu Y."/>
        </authorList>
    </citation>
    <scope>NUCLEOTIDE SEQUENCE [LARGE SCALE GENOMIC DNA]</scope>
    <source>
        <tissue evidence="10">Roots</tissue>
    </source>
</reference>
<feature type="region of interest" description="Disordered" evidence="9">
    <location>
        <begin position="1"/>
        <end position="20"/>
    </location>
</feature>
<evidence type="ECO:0000256" key="2">
    <source>
        <dbReference type="ARBA" id="ARBA00022679"/>
    </source>
</evidence>
<keyword evidence="5 8" id="KW-0067">ATP-binding</keyword>
<dbReference type="EMBL" id="JAXIOK010000023">
    <property type="protein sequence ID" value="KAK4743288.1"/>
    <property type="molecule type" value="Genomic_DNA"/>
</dbReference>
<dbReference type="GO" id="GO:0005524">
    <property type="term" value="F:ATP binding"/>
    <property type="evidence" value="ECO:0007669"/>
    <property type="project" value="UniProtKB-KW"/>
</dbReference>
<gene>
    <name evidence="10" type="ORF">SAY87_001289</name>
</gene>
<evidence type="ECO:0000313" key="11">
    <source>
        <dbReference type="Proteomes" id="UP001345219"/>
    </source>
</evidence>
<dbReference type="Proteomes" id="UP001345219">
    <property type="component" value="Chromosome 1"/>
</dbReference>
<evidence type="ECO:0000256" key="9">
    <source>
        <dbReference type="SAM" id="MobiDB-lite"/>
    </source>
</evidence>
<dbReference type="Pfam" id="PF03770">
    <property type="entry name" value="IPK"/>
    <property type="match status" value="1"/>
</dbReference>
<evidence type="ECO:0000256" key="8">
    <source>
        <dbReference type="RuleBase" id="RU363090"/>
    </source>
</evidence>
<keyword evidence="4 8" id="KW-0418">Kinase</keyword>
<keyword evidence="3 8" id="KW-0547">Nucleotide-binding</keyword>
<evidence type="ECO:0000256" key="6">
    <source>
        <dbReference type="ARBA" id="ARBA00036164"/>
    </source>
</evidence>
<comment type="catalytic activity">
    <reaction evidence="7 8">
        <text>1D-myo-inositol 1,3,4,6-tetrakisphosphate + ATP = 1D-myo-inositol 1,3,4,5,6-pentakisphosphate + ADP + H(+)</text>
        <dbReference type="Rhea" id="RHEA:12717"/>
        <dbReference type="ChEBI" id="CHEBI:15378"/>
        <dbReference type="ChEBI" id="CHEBI:30616"/>
        <dbReference type="ChEBI" id="CHEBI:57660"/>
        <dbReference type="ChEBI" id="CHEBI:57733"/>
        <dbReference type="ChEBI" id="CHEBI:456216"/>
        <dbReference type="EC" id="2.7.1.140"/>
    </reaction>
</comment>
<comment type="caution">
    <text evidence="10">The sequence shown here is derived from an EMBL/GenBank/DDBJ whole genome shotgun (WGS) entry which is preliminary data.</text>
</comment>
<dbReference type="GO" id="GO:0032958">
    <property type="term" value="P:inositol phosphate biosynthetic process"/>
    <property type="evidence" value="ECO:0007669"/>
    <property type="project" value="InterPro"/>
</dbReference>
<dbReference type="PANTHER" id="PTHR12400:SF51">
    <property type="entry name" value="INOSITOL POLYPHOSPHATE MULTIKINASE"/>
    <property type="match status" value="1"/>
</dbReference>
<evidence type="ECO:0000256" key="4">
    <source>
        <dbReference type="ARBA" id="ARBA00022777"/>
    </source>
</evidence>
<comment type="similarity">
    <text evidence="1 8">Belongs to the inositol phosphokinase (IPK) family.</text>
</comment>
<dbReference type="EC" id="2.7.1.151" evidence="8"/>
<dbReference type="GO" id="GO:0008440">
    <property type="term" value="F:inositol-1,4,5-trisphosphate 3-kinase activity"/>
    <property type="evidence" value="ECO:0007669"/>
    <property type="project" value="TreeGrafter"/>
</dbReference>
<dbReference type="Gene3D" id="3.30.470.160">
    <property type="entry name" value="Inositol polyphosphate kinase"/>
    <property type="match status" value="1"/>
</dbReference>
<dbReference type="PANTHER" id="PTHR12400">
    <property type="entry name" value="INOSITOL POLYPHOSPHATE KINASE"/>
    <property type="match status" value="1"/>
</dbReference>
<dbReference type="InterPro" id="IPR005522">
    <property type="entry name" value="IPK"/>
</dbReference>
<name>A0AAN7JHR3_9MYRT</name>
<evidence type="ECO:0000256" key="7">
    <source>
        <dbReference type="ARBA" id="ARBA00036525"/>
    </source>
</evidence>
<dbReference type="GO" id="GO:0005634">
    <property type="term" value="C:nucleus"/>
    <property type="evidence" value="ECO:0007669"/>
    <property type="project" value="TreeGrafter"/>
</dbReference>
<evidence type="ECO:0000256" key="1">
    <source>
        <dbReference type="ARBA" id="ARBA00007374"/>
    </source>
</evidence>
<comment type="catalytic activity">
    <reaction evidence="6 8">
        <text>1D-myo-inositol 1,4,5-trisphosphate + 2 ATP = 1D-myo-inositol 1,3,4,5,6-pentakisphosphate + 2 ADP + 2 H(+)</text>
        <dbReference type="Rhea" id="RHEA:32359"/>
        <dbReference type="ChEBI" id="CHEBI:15378"/>
        <dbReference type="ChEBI" id="CHEBI:30616"/>
        <dbReference type="ChEBI" id="CHEBI:57733"/>
        <dbReference type="ChEBI" id="CHEBI:203600"/>
        <dbReference type="ChEBI" id="CHEBI:456216"/>
        <dbReference type="EC" id="2.7.1.151"/>
    </reaction>
</comment>
<keyword evidence="2 8" id="KW-0808">Transferase</keyword>
<sequence length="299" mass="32836">MLKAPDHQVAGHQARDGSLGPLVDGSGHFYKPLQNLDRGSKELAFYTSFNSMNGIPPRIRRFFPSFHGSETFQASDGSGLLPHLVLEDLVFGRKNPSIMDVKIGSRTWYPGVSDDYIQKCFTKDMKTTSMSLGFRLSGLQVYGSEESGYWKPSKKAVQSFTVEDVRLALRKFVSSDVGWASDKDTLPDCSLATRIYGGPSGVLAQLIELKEWFEDQTIFHFNSCSVLVLYEKESALRGKTHGAAVKLVDFAHVLDGNGIIDHNFLGGLCSLIKFISGIVAEANKALHGLESSADGLELH</sequence>
<comment type="function">
    <text evidence="8">Inositol phosphate kinase with a broad substrate specificity.</text>
</comment>
<accession>A0AAN7JHR3</accession>